<dbReference type="InterPro" id="IPR010432">
    <property type="entry name" value="RDD"/>
</dbReference>
<evidence type="ECO:0000256" key="3">
    <source>
        <dbReference type="ARBA" id="ARBA00022989"/>
    </source>
</evidence>
<gene>
    <name evidence="7" type="ordered locus">Cabther_A2250</name>
</gene>
<feature type="domain" description="RDD" evidence="6">
    <location>
        <begin position="45"/>
        <end position="180"/>
    </location>
</feature>
<evidence type="ECO:0000256" key="1">
    <source>
        <dbReference type="ARBA" id="ARBA00004141"/>
    </source>
</evidence>
<keyword evidence="4 5" id="KW-0472">Membrane</keyword>
<evidence type="ECO:0000313" key="8">
    <source>
        <dbReference type="Proteomes" id="UP000006791"/>
    </source>
</evidence>
<evidence type="ECO:0000256" key="5">
    <source>
        <dbReference type="SAM" id="Phobius"/>
    </source>
</evidence>
<dbReference type="PANTHER" id="PTHR38480">
    <property type="entry name" value="SLR0254 PROTEIN"/>
    <property type="match status" value="1"/>
</dbReference>
<name>G2LF57_CHLTF</name>
<dbReference type="STRING" id="981222.Cabther_A2250"/>
<keyword evidence="2 5" id="KW-0812">Transmembrane</keyword>
<dbReference type="KEGG" id="ctm:Cabther_A2250"/>
<dbReference type="GO" id="GO:0016020">
    <property type="term" value="C:membrane"/>
    <property type="evidence" value="ECO:0007669"/>
    <property type="project" value="UniProtKB-SubCell"/>
</dbReference>
<feature type="transmembrane region" description="Helical" evidence="5">
    <location>
        <begin position="91"/>
        <end position="115"/>
    </location>
</feature>
<keyword evidence="8" id="KW-1185">Reference proteome</keyword>
<dbReference type="Pfam" id="PF06271">
    <property type="entry name" value="RDD"/>
    <property type="match status" value="1"/>
</dbReference>
<dbReference type="OrthoDB" id="9787732at2"/>
<sequence length="288" mass="32352">MGTADCRPGLLPRQVLDGSITYAMRLDNQLIIETPERVELRFALANVGSRFLAALIDHGIQLLTLFVLGLFVAQINDVFRDLQLSRSVELWLLALLVLVSFLIYFGYFAIFETVWNGQTPGKRWLRLRVIRIDGRPIGFFEALVRNVLRTVDFLPSGYALGVMSIMLHREARRLGDLVAGTIVVKERLGTTPALDQVLATHAADVQRQPQEVMDDIGNIQALTADDIAAVERFLLRRSTLPEQARPWMAARIAAPISRRLGVPPPLAPEPFLEAVDRQYRARAKYLVD</sequence>
<comment type="subcellular location">
    <subcellularLocation>
        <location evidence="1">Membrane</location>
        <topology evidence="1">Multi-pass membrane protein</topology>
    </subcellularLocation>
</comment>
<protein>
    <submittedName>
        <fullName evidence="7">Putative membrane protein/domain protein</fullName>
    </submittedName>
</protein>
<dbReference type="EMBL" id="CP002514">
    <property type="protein sequence ID" value="AEP12985.1"/>
    <property type="molecule type" value="Genomic_DNA"/>
</dbReference>
<proteinExistence type="predicted"/>
<dbReference type="AlphaFoldDB" id="G2LF57"/>
<reference evidence="7 8" key="1">
    <citation type="journal article" date="2012" name="Environ. Microbiol.">
        <title>Complete genome of Candidatus Chloracidobacterium thermophilum, a chlorophyll-based photoheterotroph belonging to the phylum Acidobacteria.</title>
        <authorList>
            <person name="Garcia Costas A.M."/>
            <person name="Liu Z."/>
            <person name="Tomsho L.P."/>
            <person name="Schuster S.C."/>
            <person name="Ward D.M."/>
            <person name="Bryant D.A."/>
        </authorList>
    </citation>
    <scope>NUCLEOTIDE SEQUENCE [LARGE SCALE GENOMIC DNA]</scope>
    <source>
        <strain evidence="7 8">B</strain>
    </source>
</reference>
<accession>G2LF57</accession>
<evidence type="ECO:0000313" key="7">
    <source>
        <dbReference type="EMBL" id="AEP12985.1"/>
    </source>
</evidence>
<evidence type="ECO:0000259" key="6">
    <source>
        <dbReference type="Pfam" id="PF06271"/>
    </source>
</evidence>
<evidence type="ECO:0000256" key="4">
    <source>
        <dbReference type="ARBA" id="ARBA00023136"/>
    </source>
</evidence>
<feature type="transmembrane region" description="Helical" evidence="5">
    <location>
        <begin position="51"/>
        <end position="71"/>
    </location>
</feature>
<dbReference type="PANTHER" id="PTHR38480:SF1">
    <property type="entry name" value="SLR0254 PROTEIN"/>
    <property type="match status" value="1"/>
</dbReference>
<keyword evidence="3 5" id="KW-1133">Transmembrane helix</keyword>
<evidence type="ECO:0000256" key="2">
    <source>
        <dbReference type="ARBA" id="ARBA00022692"/>
    </source>
</evidence>
<dbReference type="HOGENOM" id="CLU_054176_1_0_0"/>
<organism evidence="7 8">
    <name type="scientific">Chloracidobacterium thermophilum (strain B)</name>
    <dbReference type="NCBI Taxonomy" id="981222"/>
    <lineage>
        <taxon>Bacteria</taxon>
        <taxon>Pseudomonadati</taxon>
        <taxon>Acidobacteriota</taxon>
        <taxon>Terriglobia</taxon>
        <taxon>Terriglobales</taxon>
        <taxon>Acidobacteriaceae</taxon>
        <taxon>Chloracidobacterium</taxon>
    </lineage>
</organism>
<dbReference type="Proteomes" id="UP000006791">
    <property type="component" value="Chromosome 1"/>
</dbReference>